<dbReference type="Pfam" id="PF12680">
    <property type="entry name" value="SnoaL_2"/>
    <property type="match status" value="1"/>
</dbReference>
<dbReference type="SUPFAM" id="SSF54427">
    <property type="entry name" value="NTF2-like"/>
    <property type="match status" value="1"/>
</dbReference>
<evidence type="ECO:0000259" key="1">
    <source>
        <dbReference type="Pfam" id="PF12680"/>
    </source>
</evidence>
<dbReference type="RefSeq" id="WP_355664451.1">
    <property type="nucleotide sequence ID" value="NZ_JBEXRX010000024.1"/>
</dbReference>
<dbReference type="InterPro" id="IPR032710">
    <property type="entry name" value="NTF2-like_dom_sf"/>
</dbReference>
<reference evidence="2 3" key="1">
    <citation type="submission" date="2024-06" db="EMBL/GenBank/DDBJ databases">
        <title>The Natural Products Discovery Center: Release of the First 8490 Sequenced Strains for Exploring Actinobacteria Biosynthetic Diversity.</title>
        <authorList>
            <person name="Kalkreuter E."/>
            <person name="Kautsar S.A."/>
            <person name="Yang D."/>
            <person name="Bader C.D."/>
            <person name="Teijaro C.N."/>
            <person name="Fluegel L."/>
            <person name="Davis C.M."/>
            <person name="Simpson J.R."/>
            <person name="Lauterbach L."/>
            <person name="Steele A.D."/>
            <person name="Gui C."/>
            <person name="Meng S."/>
            <person name="Li G."/>
            <person name="Viehrig K."/>
            <person name="Ye F."/>
            <person name="Su P."/>
            <person name="Kiefer A.F."/>
            <person name="Nichols A."/>
            <person name="Cepeda A.J."/>
            <person name="Yan W."/>
            <person name="Fan B."/>
            <person name="Jiang Y."/>
            <person name="Adhikari A."/>
            <person name="Zheng C.-J."/>
            <person name="Schuster L."/>
            <person name="Cowan T.M."/>
            <person name="Smanski M.J."/>
            <person name="Chevrette M.G."/>
            <person name="De Carvalho L.P.S."/>
            <person name="Shen B."/>
        </authorList>
    </citation>
    <scope>NUCLEOTIDE SEQUENCE [LARGE SCALE GENOMIC DNA]</scope>
    <source>
        <strain evidence="2 3">NPDC006286</strain>
    </source>
</reference>
<feature type="domain" description="SnoaL-like" evidence="1">
    <location>
        <begin position="12"/>
        <end position="118"/>
    </location>
</feature>
<dbReference type="InterPro" id="IPR037401">
    <property type="entry name" value="SnoaL-like"/>
</dbReference>
<dbReference type="Gene3D" id="3.10.450.50">
    <property type="match status" value="1"/>
</dbReference>
<proteinExistence type="predicted"/>
<keyword evidence="3" id="KW-1185">Reference proteome</keyword>
<gene>
    <name evidence="2" type="ORF">ABZ071_11450</name>
</gene>
<evidence type="ECO:0000313" key="3">
    <source>
        <dbReference type="Proteomes" id="UP001550348"/>
    </source>
</evidence>
<dbReference type="EMBL" id="JBEXRX010000024">
    <property type="protein sequence ID" value="MEU0152522.1"/>
    <property type="molecule type" value="Genomic_DNA"/>
</dbReference>
<sequence>MPDPASPRDVFDRLFAGINQARWSDLPALYAEDATVDQPFAAPRRLRLNGRAEVGAHFEAAARAPFELRALNVVVHEAKDPEVILAEFDYHLRNVATGREETVANVQVLRVRDGLIVASRDYHDHLRLAAAAGQAQHLAAALD</sequence>
<name>A0ABV2VJN2_9ACTN</name>
<dbReference type="Proteomes" id="UP001550348">
    <property type="component" value="Unassembled WGS sequence"/>
</dbReference>
<evidence type="ECO:0000313" key="2">
    <source>
        <dbReference type="EMBL" id="MEU0152522.1"/>
    </source>
</evidence>
<comment type="caution">
    <text evidence="2">The sequence shown here is derived from an EMBL/GenBank/DDBJ whole genome shotgun (WGS) entry which is preliminary data.</text>
</comment>
<accession>A0ABV2VJN2</accession>
<organism evidence="2 3">
    <name type="scientific">Micromonospora fulviviridis</name>
    <dbReference type="NCBI Taxonomy" id="47860"/>
    <lineage>
        <taxon>Bacteria</taxon>
        <taxon>Bacillati</taxon>
        <taxon>Actinomycetota</taxon>
        <taxon>Actinomycetes</taxon>
        <taxon>Micromonosporales</taxon>
        <taxon>Micromonosporaceae</taxon>
        <taxon>Micromonospora</taxon>
    </lineage>
</organism>
<protein>
    <submittedName>
        <fullName evidence="2">Nuclear transport factor 2 family protein</fullName>
    </submittedName>
</protein>